<comment type="caution">
    <text evidence="2">The sequence shown here is derived from an EMBL/GenBank/DDBJ whole genome shotgun (WGS) entry which is preliminary data.</text>
</comment>
<evidence type="ECO:0000313" key="3">
    <source>
        <dbReference type="Proteomes" id="UP001172155"/>
    </source>
</evidence>
<dbReference type="InterPro" id="IPR011050">
    <property type="entry name" value="Pectin_lyase_fold/virulence"/>
</dbReference>
<feature type="domain" description="Rhamnogalacturonase A/B/Epimerase-like pectate lyase" evidence="1">
    <location>
        <begin position="466"/>
        <end position="517"/>
    </location>
</feature>
<keyword evidence="2" id="KW-0456">Lyase</keyword>
<dbReference type="GO" id="GO:0016829">
    <property type="term" value="F:lyase activity"/>
    <property type="evidence" value="ECO:0007669"/>
    <property type="project" value="UniProtKB-KW"/>
</dbReference>
<sequence length="848" mass="91760">MARFDAEQEKILQAAAILAEADAANATDKAIFKEYTIAYRESLDGPVQHRTHSPGRLKARANYWLAELATKNPGSNPFGSANAGYKVFRNVKNYGAKGDGTTDDTAAINKAISDQDRCGAKCGSSTVKGATVYFPPGRYLVSGSIFALYHTQLVGHVLLLPQAAFTSPEANLLNSGVIAANKYTGVYNDRWKGDDEWYLNTANFFRQVRNFIIDIRDAAPENMKGMHWQVAQATSLQNVHFKMKPGSKQVGLFIENGSGGLLSDLTFEGGASGMECGNQQFTSRNLIFEGCKTAITMLWDWGWVWQGIYVQGADVGINFTTQNFPGGSITVLDSTFSSVKTAIVFNTSPKKSPKQASLGLLNVEYKDVGDMVFTGDSATKLRGGSGLLTSWFIGNTFSDVAQGGGASDIPSLNSQKDAFVTGTPGGLRLDPNVPSGLRGPGKAGHIFARPKPQYENLEGFVVPTARGNTGDGRTDDTAALNLAFRLAAEEKRPVFLPAGSYIVTDTVFIPKGSIIVGMCWSQIVASGKRFEDMANPLPMVKVGNPGDEGPVEISDLLFTSRGPTAGLVAMEWNIKSSLLGNAAMWDSHFRIGGAAGTDLQVANCPRLSGAVKPACIAGSLLLHLTKTSSAYLENIWAWTADHDLDDKPSLSEAQVDIYVARGILIESKAPTWLYATSSEHNILYQYQLHKADNVFMGLIQTESPYFHPQPTAPKPFESTLGKFPADPTFEDCTADNCKVSWALSITESRNVHIVGAGLYSWFFNNYDQGCIEKMSCQTRLVNIDMSSTSLYIYNLFTVGTQEMISMKTGTSIMAKDNQMLADRSPWTSIIAAFVKSAPSRAFISGIGL</sequence>
<gene>
    <name evidence="2" type="ORF">B0T18DRAFT_325581</name>
</gene>
<dbReference type="SUPFAM" id="SSF51126">
    <property type="entry name" value="Pectin lyase-like"/>
    <property type="match status" value="2"/>
</dbReference>
<organism evidence="2 3">
    <name type="scientific">Schizothecium vesticola</name>
    <dbReference type="NCBI Taxonomy" id="314040"/>
    <lineage>
        <taxon>Eukaryota</taxon>
        <taxon>Fungi</taxon>
        <taxon>Dikarya</taxon>
        <taxon>Ascomycota</taxon>
        <taxon>Pezizomycotina</taxon>
        <taxon>Sordariomycetes</taxon>
        <taxon>Sordariomycetidae</taxon>
        <taxon>Sordariales</taxon>
        <taxon>Schizotheciaceae</taxon>
        <taxon>Schizothecium</taxon>
    </lineage>
</organism>
<dbReference type="Gene3D" id="2.160.20.10">
    <property type="entry name" value="Single-stranded right-handed beta-helix, Pectin lyase-like"/>
    <property type="match status" value="2"/>
</dbReference>
<proteinExistence type="predicted"/>
<dbReference type="GO" id="GO:0004650">
    <property type="term" value="F:polygalacturonase activity"/>
    <property type="evidence" value="ECO:0007669"/>
    <property type="project" value="InterPro"/>
</dbReference>
<dbReference type="AlphaFoldDB" id="A0AA40EUX8"/>
<dbReference type="FunFam" id="2.160.20.10:FF:000049">
    <property type="entry name" value="Putative exo-beta-1,3-glucanase"/>
    <property type="match status" value="1"/>
</dbReference>
<evidence type="ECO:0000313" key="2">
    <source>
        <dbReference type="EMBL" id="KAK0745914.1"/>
    </source>
</evidence>
<protein>
    <submittedName>
        <fullName evidence="2">Pectate lyase superfamily protein-domain-containing protein</fullName>
    </submittedName>
</protein>
<accession>A0AA40EUX8</accession>
<dbReference type="InterPro" id="IPR024535">
    <property type="entry name" value="RHGA/B-epi-like_pectate_lyase"/>
</dbReference>
<dbReference type="InterPro" id="IPR039279">
    <property type="entry name" value="QRT3-like"/>
</dbReference>
<dbReference type="InterPro" id="IPR012334">
    <property type="entry name" value="Pectin_lyas_fold"/>
</dbReference>
<dbReference type="Proteomes" id="UP001172155">
    <property type="component" value="Unassembled WGS sequence"/>
</dbReference>
<keyword evidence="3" id="KW-1185">Reference proteome</keyword>
<dbReference type="Pfam" id="PF12708">
    <property type="entry name" value="Pect-lyase_RHGA_epim"/>
    <property type="match status" value="2"/>
</dbReference>
<evidence type="ECO:0000259" key="1">
    <source>
        <dbReference type="Pfam" id="PF12708"/>
    </source>
</evidence>
<dbReference type="EMBL" id="JAUKUD010000004">
    <property type="protein sequence ID" value="KAK0745914.1"/>
    <property type="molecule type" value="Genomic_DNA"/>
</dbReference>
<name>A0AA40EUX8_9PEZI</name>
<dbReference type="PANTHER" id="PTHR33928:SF2">
    <property type="entry name" value="PECTATE LYASE SUPERFAMILY PROTEIN DOMAIN-CONTAINING PROTEIN-RELATED"/>
    <property type="match status" value="1"/>
</dbReference>
<reference evidence="2" key="1">
    <citation type="submission" date="2023-06" db="EMBL/GenBank/DDBJ databases">
        <title>Genome-scale phylogeny and comparative genomics of the fungal order Sordariales.</title>
        <authorList>
            <consortium name="Lawrence Berkeley National Laboratory"/>
            <person name="Hensen N."/>
            <person name="Bonometti L."/>
            <person name="Westerberg I."/>
            <person name="Brannstrom I.O."/>
            <person name="Guillou S."/>
            <person name="Cros-Aarteil S."/>
            <person name="Calhoun S."/>
            <person name="Haridas S."/>
            <person name="Kuo A."/>
            <person name="Mondo S."/>
            <person name="Pangilinan J."/>
            <person name="Riley R."/>
            <person name="LaButti K."/>
            <person name="Andreopoulos B."/>
            <person name="Lipzen A."/>
            <person name="Chen C."/>
            <person name="Yanf M."/>
            <person name="Daum C."/>
            <person name="Ng V."/>
            <person name="Clum A."/>
            <person name="Steindorff A."/>
            <person name="Ohm R."/>
            <person name="Martin F."/>
            <person name="Silar P."/>
            <person name="Natvig D."/>
            <person name="Lalanne C."/>
            <person name="Gautier V."/>
            <person name="Ament-velasquez S.L."/>
            <person name="Kruys A."/>
            <person name="Hutchinson M.I."/>
            <person name="Powell A.J."/>
            <person name="Barry K."/>
            <person name="Miller A.N."/>
            <person name="Grigoriev I.V."/>
            <person name="Debuchy R."/>
            <person name="Gladieux P."/>
            <person name="Thoren M.H."/>
            <person name="Johannesson H."/>
        </authorList>
    </citation>
    <scope>NUCLEOTIDE SEQUENCE</scope>
    <source>
        <strain evidence="2">SMH3187-1</strain>
    </source>
</reference>
<feature type="domain" description="Rhamnogalacturonase A/B/Epimerase-like pectate lyase" evidence="1">
    <location>
        <begin position="88"/>
        <end position="318"/>
    </location>
</feature>
<dbReference type="PANTHER" id="PTHR33928">
    <property type="entry name" value="POLYGALACTURONASE QRT3"/>
    <property type="match status" value="1"/>
</dbReference>
<dbReference type="CDD" id="cd23668">
    <property type="entry name" value="GH55_beta13glucanase-like"/>
    <property type="match status" value="1"/>
</dbReference>